<name>A0ABX5MBZ8_9BURK</name>
<sequence length="281" mass="31863">MTSFKPTQIVESIEVLTEPERRRLRSVRERVAIVQETLEPGATVSAVARRHGVNPNQVFVWRKQYEDGSLAAVKAGEAVVPASQLAAAMKEIRELQRLLGKKTQEAEILKEVVEYYCPPCAFSASSYPLLQQSPHGSPAFASTPARTDNWTYRAPYEGHEEVTIDRTIGSSSGRTQMEQSSTRLHVVLKQDYLIRKFTKKNAGHSGRHKSRYLGAKRERQRNLPRMCRSSRSMGRRQFPNRIAQYKTKYNRISNCNPQPKANLFTNLTSSSSICASHIQRE</sequence>
<evidence type="ECO:0000313" key="4">
    <source>
        <dbReference type="Proteomes" id="UP000247515"/>
    </source>
</evidence>
<gene>
    <name evidence="3" type="ORF">C7400_14231</name>
</gene>
<dbReference type="InterPro" id="IPR002514">
    <property type="entry name" value="Transposase_8"/>
</dbReference>
<protein>
    <submittedName>
        <fullName evidence="3">Transposase-like protein</fullName>
    </submittedName>
</protein>
<accession>A0ABX5MBZ8</accession>
<dbReference type="EMBL" id="QJJV01000042">
    <property type="protein sequence ID" value="PXX05280.1"/>
    <property type="molecule type" value="Genomic_DNA"/>
</dbReference>
<feature type="region of interest" description="Disordered" evidence="2">
    <location>
        <begin position="203"/>
        <end position="233"/>
    </location>
</feature>
<evidence type="ECO:0000313" key="3">
    <source>
        <dbReference type="EMBL" id="PXX05280.1"/>
    </source>
</evidence>
<keyword evidence="4" id="KW-1185">Reference proteome</keyword>
<dbReference type="Pfam" id="PF01527">
    <property type="entry name" value="HTH_Tnp_1"/>
    <property type="match status" value="1"/>
</dbReference>
<dbReference type="Proteomes" id="UP000247515">
    <property type="component" value="Unassembled WGS sequence"/>
</dbReference>
<evidence type="ECO:0000256" key="1">
    <source>
        <dbReference type="SAM" id="Coils"/>
    </source>
</evidence>
<reference evidence="3 4" key="1">
    <citation type="submission" date="2018-05" db="EMBL/GenBank/DDBJ databases">
        <title>Genomic Encyclopedia of Type Strains, Phase IV (KMG-V): Genome sequencing to study the core and pangenomes of soil and plant-associated prokaryotes.</title>
        <authorList>
            <person name="Whitman W."/>
        </authorList>
    </citation>
    <scope>NUCLEOTIDE SEQUENCE [LARGE SCALE GENOMIC DNA]</scope>
    <source>
        <strain evidence="3 4">SIr-6563</strain>
    </source>
</reference>
<feature type="coiled-coil region" evidence="1">
    <location>
        <begin position="85"/>
        <end position="112"/>
    </location>
</feature>
<proteinExistence type="predicted"/>
<dbReference type="SUPFAM" id="SSF48295">
    <property type="entry name" value="TrpR-like"/>
    <property type="match status" value="1"/>
</dbReference>
<organism evidence="3 4">
    <name type="scientific">Paraburkholderia tropica</name>
    <dbReference type="NCBI Taxonomy" id="92647"/>
    <lineage>
        <taxon>Bacteria</taxon>
        <taxon>Pseudomonadati</taxon>
        <taxon>Pseudomonadota</taxon>
        <taxon>Betaproteobacteria</taxon>
        <taxon>Burkholderiales</taxon>
        <taxon>Burkholderiaceae</taxon>
        <taxon>Paraburkholderia</taxon>
    </lineage>
</organism>
<dbReference type="PANTHER" id="PTHR37936:SF3">
    <property type="entry name" value="TRANSPOSASE INSC FOR INSERTION ELEMENT IS2A-RELATED"/>
    <property type="match status" value="1"/>
</dbReference>
<evidence type="ECO:0000256" key="2">
    <source>
        <dbReference type="SAM" id="MobiDB-lite"/>
    </source>
</evidence>
<comment type="caution">
    <text evidence="3">The sequence shown here is derived from an EMBL/GenBank/DDBJ whole genome shotgun (WGS) entry which is preliminary data.</text>
</comment>
<dbReference type="PANTHER" id="PTHR37936">
    <property type="entry name" value="TRANSPOSASE INSC FOR INSERTION ELEMENT IS2A-RELATED"/>
    <property type="match status" value="1"/>
</dbReference>
<keyword evidence="1" id="KW-0175">Coiled coil</keyword>
<dbReference type="InterPro" id="IPR010921">
    <property type="entry name" value="Trp_repressor/repl_initiator"/>
</dbReference>